<evidence type="ECO:0000313" key="3">
    <source>
        <dbReference type="Proteomes" id="UP000014252"/>
    </source>
</evidence>
<accession>A0A8E0IQA4</accession>
<keyword evidence="1" id="KW-0812">Transmembrane</keyword>
<dbReference type="AlphaFoldDB" id="A0A8E0IQA4"/>
<keyword evidence="1" id="KW-1133">Transmembrane helix</keyword>
<proteinExistence type="predicted"/>
<gene>
    <name evidence="2" type="ORF">Lpp71_13952</name>
</gene>
<dbReference type="SUPFAM" id="SSF52266">
    <property type="entry name" value="SGNH hydrolase"/>
    <property type="match status" value="1"/>
</dbReference>
<reference evidence="2 3" key="1">
    <citation type="journal article" date="2013" name="PLoS ONE">
        <title>Lactobacillus paracasei comparative genomics: towards species pan-genome definition and exploitation of diversity.</title>
        <authorList>
            <person name="Smokvina T."/>
            <person name="Wels M."/>
            <person name="Polka J."/>
            <person name="Chervaux C."/>
            <person name="Brisse S."/>
            <person name="Boekhorst J."/>
            <person name="van Hylckama Vlieg J.E."/>
            <person name="Siezen R.J."/>
        </authorList>
    </citation>
    <scope>NUCLEOTIDE SEQUENCE [LARGE SCALE GENOMIC DNA]</scope>
    <source>
        <strain evidence="2 3">Lpp71</strain>
    </source>
</reference>
<evidence type="ECO:0000256" key="1">
    <source>
        <dbReference type="SAM" id="Phobius"/>
    </source>
</evidence>
<dbReference type="Gene3D" id="3.40.50.1110">
    <property type="entry name" value="SGNH hydrolase"/>
    <property type="match status" value="1"/>
</dbReference>
<dbReference type="Proteomes" id="UP000014252">
    <property type="component" value="Unassembled WGS sequence"/>
</dbReference>
<keyword evidence="1" id="KW-0472">Membrane</keyword>
<dbReference type="EMBL" id="ANKD01000697">
    <property type="protein sequence ID" value="EPC71030.1"/>
    <property type="molecule type" value="Genomic_DNA"/>
</dbReference>
<comment type="caution">
    <text evidence="2">The sequence shown here is derived from an EMBL/GenBank/DDBJ whole genome shotgun (WGS) entry which is preliminary data.</text>
</comment>
<feature type="transmembrane region" description="Helical" evidence="1">
    <location>
        <begin position="12"/>
        <end position="30"/>
    </location>
</feature>
<dbReference type="CDD" id="cd01840">
    <property type="entry name" value="SGNH_hydrolase_yrhL_like"/>
    <property type="match status" value="1"/>
</dbReference>
<dbReference type="InterPro" id="IPR036514">
    <property type="entry name" value="SGNH_hydro_sf"/>
</dbReference>
<evidence type="ECO:0008006" key="4">
    <source>
        <dbReference type="Google" id="ProtNLM"/>
    </source>
</evidence>
<sequence>MKKNKLRLRDWLLSIALGLAIAGVAGFFYVKHYQSEQAIAVNQSTRQRIQKDSKAKVKKEKVLNQYRLYGLTDSEINAAKTLPVSAIGDSIMLGSSAYLKVLFPEMSIDAEVGRQVQAAPAIISQLKSSGKLANTVVISLGTNGPMTEADINGILDQLGTERQVFWVTAYAPGKAWIDPVNKLIHAAAKTHANLHVVDWYYLAGGNDDWFADDGVHPNDAGRPHYYTLIAKDVMQTLKSNSEKTIIT</sequence>
<organism evidence="2 3">
    <name type="scientific">Lacticaseibacillus paracasei subsp. paracasei Lpp71</name>
    <dbReference type="NCBI Taxonomy" id="1256207"/>
    <lineage>
        <taxon>Bacteria</taxon>
        <taxon>Bacillati</taxon>
        <taxon>Bacillota</taxon>
        <taxon>Bacilli</taxon>
        <taxon>Lactobacillales</taxon>
        <taxon>Lactobacillaceae</taxon>
        <taxon>Lacticaseibacillus</taxon>
    </lineage>
</organism>
<protein>
    <recommendedName>
        <fullName evidence="4">Acyltransferase</fullName>
    </recommendedName>
</protein>
<evidence type="ECO:0000313" key="2">
    <source>
        <dbReference type="EMBL" id="EPC71030.1"/>
    </source>
</evidence>
<name>A0A8E0IQA4_LACPA</name>